<reference evidence="1 2" key="1">
    <citation type="submission" date="2011-08" db="EMBL/GenBank/DDBJ databases">
        <authorList>
            <person name="Weinstock G."/>
            <person name="Sodergren E."/>
            <person name="Clifton S."/>
            <person name="Fulton L."/>
            <person name="Fulton B."/>
            <person name="Courtney L."/>
            <person name="Fronick C."/>
            <person name="Harrison M."/>
            <person name="Strong C."/>
            <person name="Farmer C."/>
            <person name="Delahaunty K."/>
            <person name="Markovic C."/>
            <person name="Hall O."/>
            <person name="Minx P."/>
            <person name="Tomlinson C."/>
            <person name="Mitreva M."/>
            <person name="Hou S."/>
            <person name="Chen J."/>
            <person name="Wollam A."/>
            <person name="Pepin K.H."/>
            <person name="Johnson M."/>
            <person name="Bhonagiri V."/>
            <person name="Zhang X."/>
            <person name="Suruliraj S."/>
            <person name="Warren W."/>
            <person name="Chinwalla A."/>
            <person name="Mardis E.R."/>
            <person name="Wilson R.K."/>
        </authorList>
    </citation>
    <scope>NUCLEOTIDE SEQUENCE [LARGE SCALE GENOMIC DNA]</scope>
    <source>
        <strain evidence="1 2">ATCC 51873</strain>
    </source>
</reference>
<proteinExistence type="predicted"/>
<sequence>MIFHPSRFYPKRHLSVAAGHIPVAFLPNMRVCIMLGVWNMTLNVI</sequence>
<evidence type="ECO:0000313" key="1">
    <source>
        <dbReference type="EMBL" id="EHM48892.1"/>
    </source>
</evidence>
<dbReference type="Proteomes" id="UP000005959">
    <property type="component" value="Unassembled WGS sequence"/>
</dbReference>
<evidence type="ECO:0000313" key="2">
    <source>
        <dbReference type="Proteomes" id="UP000005959"/>
    </source>
</evidence>
<dbReference type="PATRIC" id="fig|1002364.3.peg.62"/>
<dbReference type="HOGENOM" id="CLU_3200465_0_0_6"/>
<name>G9Y0L3_HAFAL</name>
<protein>
    <submittedName>
        <fullName evidence="1">Uncharacterized protein</fullName>
    </submittedName>
</protein>
<dbReference type="EMBL" id="AGCI01000001">
    <property type="protein sequence ID" value="EHM48892.1"/>
    <property type="molecule type" value="Genomic_DNA"/>
</dbReference>
<accession>G9Y0L3</accession>
<gene>
    <name evidence="1" type="ORF">HMPREF0454_00071</name>
</gene>
<dbReference type="AlphaFoldDB" id="G9Y0L3"/>
<organism evidence="1 2">
    <name type="scientific">Hafnia alvei ATCC 51873</name>
    <dbReference type="NCBI Taxonomy" id="1002364"/>
    <lineage>
        <taxon>Bacteria</taxon>
        <taxon>Pseudomonadati</taxon>
        <taxon>Pseudomonadota</taxon>
        <taxon>Gammaproteobacteria</taxon>
        <taxon>Enterobacterales</taxon>
        <taxon>Hafniaceae</taxon>
        <taxon>Hafnia</taxon>
    </lineage>
</organism>
<comment type="caution">
    <text evidence="1">The sequence shown here is derived from an EMBL/GenBank/DDBJ whole genome shotgun (WGS) entry which is preliminary data.</text>
</comment>